<gene>
    <name evidence="2" type="ORF">HA252_00850</name>
    <name evidence="3" type="ORF">J4203_05255</name>
</gene>
<dbReference type="InterPro" id="IPR006440">
    <property type="entry name" value="Doc"/>
</dbReference>
<reference evidence="2" key="1">
    <citation type="journal article" date="2020" name="bioRxiv">
        <title>A rank-normalized archaeal taxonomy based on genome phylogeny resolves widespread incomplete and uneven classifications.</title>
        <authorList>
            <person name="Rinke C."/>
            <person name="Chuvochina M."/>
            <person name="Mussig A.J."/>
            <person name="Chaumeil P.-A."/>
            <person name="Waite D.W."/>
            <person name="Whitman W.B."/>
            <person name="Parks D.H."/>
            <person name="Hugenholtz P."/>
        </authorList>
    </citation>
    <scope>NUCLEOTIDE SEQUENCE</scope>
    <source>
        <strain evidence="2">UBA10219</strain>
    </source>
</reference>
<dbReference type="PROSITE" id="PS51459">
    <property type="entry name" value="FIDO"/>
    <property type="match status" value="1"/>
</dbReference>
<proteinExistence type="predicted"/>
<dbReference type="Proteomes" id="UP000678237">
    <property type="component" value="Unassembled WGS sequence"/>
</dbReference>
<reference evidence="3" key="3">
    <citation type="submission" date="2021-05" db="EMBL/GenBank/DDBJ databases">
        <title>Protein family content uncovers lineage relationships and bacterial pathway maintenance mechanisms in DPANN archaea.</title>
        <authorList>
            <person name="Castelle C.J."/>
            <person name="Meheust R."/>
            <person name="Jaffe A.L."/>
            <person name="Seitz K."/>
            <person name="Gong X."/>
            <person name="Baker B.J."/>
            <person name="Banfield J.F."/>
        </authorList>
    </citation>
    <scope>NUCLEOTIDE SEQUENCE</scope>
    <source>
        <strain evidence="3">RIFCSPLOWO2_01_FULL_58_19</strain>
    </source>
</reference>
<dbReference type="PANTHER" id="PTHR39426:SF1">
    <property type="entry name" value="HOMOLOGY TO DEATH-ON-CURING PROTEIN OF PHAGE P1"/>
    <property type="match status" value="1"/>
</dbReference>
<dbReference type="EMBL" id="DUGH01000019">
    <property type="protein sequence ID" value="HIH15936.1"/>
    <property type="molecule type" value="Genomic_DNA"/>
</dbReference>
<dbReference type="SUPFAM" id="SSF140931">
    <property type="entry name" value="Fic-like"/>
    <property type="match status" value="1"/>
</dbReference>
<dbReference type="Pfam" id="PF02661">
    <property type="entry name" value="Fic"/>
    <property type="match status" value="1"/>
</dbReference>
<dbReference type="Gene3D" id="1.20.120.1870">
    <property type="entry name" value="Fic/DOC protein, Fido domain"/>
    <property type="match status" value="1"/>
</dbReference>
<dbReference type="InterPro" id="IPR036597">
    <property type="entry name" value="Fido-like_dom_sf"/>
</dbReference>
<accession>A0A7J4JL01</accession>
<dbReference type="GO" id="GO:0016301">
    <property type="term" value="F:kinase activity"/>
    <property type="evidence" value="ECO:0007669"/>
    <property type="project" value="InterPro"/>
</dbReference>
<dbReference type="Proteomes" id="UP000564964">
    <property type="component" value="Unassembled WGS sequence"/>
</dbReference>
<reference evidence="3" key="2">
    <citation type="submission" date="2021-03" db="EMBL/GenBank/DDBJ databases">
        <authorList>
            <person name="Jaffe A."/>
        </authorList>
    </citation>
    <scope>NUCLEOTIDE SEQUENCE</scope>
    <source>
        <strain evidence="3">RIFCSPLOWO2_01_FULL_58_19</strain>
    </source>
</reference>
<comment type="caution">
    <text evidence="2">The sequence shown here is derived from an EMBL/GenBank/DDBJ whole genome shotgun (WGS) entry which is preliminary data.</text>
</comment>
<evidence type="ECO:0000313" key="3">
    <source>
        <dbReference type="EMBL" id="MBS3063257.1"/>
    </source>
</evidence>
<evidence type="ECO:0000313" key="2">
    <source>
        <dbReference type="EMBL" id="HIH15936.1"/>
    </source>
</evidence>
<dbReference type="NCBIfam" id="TIGR01550">
    <property type="entry name" value="DOC_P1"/>
    <property type="match status" value="1"/>
</dbReference>
<evidence type="ECO:0000313" key="4">
    <source>
        <dbReference type="Proteomes" id="UP000564964"/>
    </source>
</evidence>
<sequence>MRFDLETIRKHMQTFNGLFRRQATSGGRVYLKLEECEAIHILVGFISAGENHGVQVFSSLKDAQVFALMQEGIENFGLVQPNLLAMVLSNLEFYEQTLERDVSRQERLLRIATYLLGEIISKHPFLDGNKRTGFVVATLFLRLNGLRLKAYRLKDAVDTLLNIAQGKLSADQVYDWLHGFVDVKP</sequence>
<dbReference type="InterPro" id="IPR003812">
    <property type="entry name" value="Fido"/>
</dbReference>
<dbReference type="EMBL" id="JAGVWE010000004">
    <property type="protein sequence ID" value="MBS3063257.1"/>
    <property type="molecule type" value="Genomic_DNA"/>
</dbReference>
<protein>
    <submittedName>
        <fullName evidence="2">Type II toxin-antitoxin system death-on-curing family toxin</fullName>
    </submittedName>
</protein>
<feature type="domain" description="Fido" evidence="1">
    <location>
        <begin position="60"/>
        <end position="182"/>
    </location>
</feature>
<dbReference type="AlphaFoldDB" id="A0A7J4JL01"/>
<evidence type="ECO:0000259" key="1">
    <source>
        <dbReference type="PROSITE" id="PS51459"/>
    </source>
</evidence>
<organism evidence="2 4">
    <name type="scientific">Candidatus Iainarchaeum sp</name>
    <dbReference type="NCBI Taxonomy" id="3101447"/>
    <lineage>
        <taxon>Archaea</taxon>
        <taxon>Candidatus Iainarchaeota</taxon>
        <taxon>Candidatus Iainarchaeia</taxon>
        <taxon>Candidatus Iainarchaeales</taxon>
        <taxon>Candidatus Iainarchaeaceae</taxon>
        <taxon>Candidatus Iainarchaeum</taxon>
    </lineage>
</organism>
<name>A0A7J4JL01_9ARCH</name>
<dbReference type="PANTHER" id="PTHR39426">
    <property type="entry name" value="HOMOLOGY TO DEATH-ON-CURING PROTEIN OF PHAGE P1"/>
    <property type="match status" value="1"/>
</dbReference>
<dbReference type="InterPro" id="IPR053737">
    <property type="entry name" value="Type_II_TA_Toxin"/>
</dbReference>